<feature type="domain" description="Aspartate/glutamate/uridylate kinase" evidence="14">
    <location>
        <begin position="5"/>
        <end position="233"/>
    </location>
</feature>
<dbReference type="NCBIfam" id="TIGR00657">
    <property type="entry name" value="asp_kinases"/>
    <property type="match status" value="1"/>
</dbReference>
<evidence type="ECO:0000259" key="14">
    <source>
        <dbReference type="Pfam" id="PF00696"/>
    </source>
</evidence>
<evidence type="ECO:0000313" key="17">
    <source>
        <dbReference type="Proteomes" id="UP001594288"/>
    </source>
</evidence>
<dbReference type="InterPro" id="IPR054352">
    <property type="entry name" value="ACT_Aspartokinase"/>
</dbReference>
<dbReference type="EC" id="2.7.2.4" evidence="12"/>
<dbReference type="PROSITE" id="PS00324">
    <property type="entry name" value="ASPARTOKINASE"/>
    <property type="match status" value="1"/>
</dbReference>
<dbReference type="InterPro" id="IPR036393">
    <property type="entry name" value="AceGlu_kinase-like_sf"/>
</dbReference>
<dbReference type="Proteomes" id="UP001594288">
    <property type="component" value="Unassembled WGS sequence"/>
</dbReference>
<evidence type="ECO:0000256" key="5">
    <source>
        <dbReference type="ARBA" id="ARBA00022605"/>
    </source>
</evidence>
<accession>A0ABV6YNU0</accession>
<dbReference type="SUPFAM" id="SSF55021">
    <property type="entry name" value="ACT-like"/>
    <property type="match status" value="1"/>
</dbReference>
<evidence type="ECO:0000256" key="13">
    <source>
        <dbReference type="RuleBase" id="RU004249"/>
    </source>
</evidence>
<feature type="domain" description="Aspartokinase ACT" evidence="15">
    <location>
        <begin position="341"/>
        <end position="398"/>
    </location>
</feature>
<comment type="caution">
    <text evidence="16">The sequence shown here is derived from an EMBL/GenBank/DDBJ whole genome shotgun (WGS) entry which is preliminary data.</text>
</comment>
<evidence type="ECO:0000313" key="16">
    <source>
        <dbReference type="EMBL" id="MFC1799693.1"/>
    </source>
</evidence>
<evidence type="ECO:0000256" key="12">
    <source>
        <dbReference type="RuleBase" id="RU003448"/>
    </source>
</evidence>
<evidence type="ECO:0000256" key="8">
    <source>
        <dbReference type="ARBA" id="ARBA00022777"/>
    </source>
</evidence>
<dbReference type="Gene3D" id="3.30.70.260">
    <property type="match status" value="2"/>
</dbReference>
<dbReference type="NCBIfam" id="NF005154">
    <property type="entry name" value="PRK06635.1-2"/>
    <property type="match status" value="1"/>
</dbReference>
<comment type="pathway">
    <text evidence="2 13">Amino-acid biosynthesis; L-methionine biosynthesis via de novo pathway; L-homoserine from L-aspartate: step 1/3.</text>
</comment>
<comment type="pathway">
    <text evidence="3 13">Amino-acid biosynthesis; L-threonine biosynthesis; L-threonine from L-aspartate: step 1/5.</text>
</comment>
<keyword evidence="10" id="KW-0457">Lysine biosynthesis</keyword>
<dbReference type="EMBL" id="JBHPEI010000022">
    <property type="protein sequence ID" value="MFC1799693.1"/>
    <property type="molecule type" value="Genomic_DNA"/>
</dbReference>
<dbReference type="Gene3D" id="3.40.1160.10">
    <property type="entry name" value="Acetylglutamate kinase-like"/>
    <property type="match status" value="1"/>
</dbReference>
<keyword evidence="6 12" id="KW-0808">Transferase</keyword>
<dbReference type="InterPro" id="IPR001048">
    <property type="entry name" value="Asp/Glu/Uridylate_kinase"/>
</dbReference>
<evidence type="ECO:0000256" key="3">
    <source>
        <dbReference type="ARBA" id="ARBA00005139"/>
    </source>
</evidence>
<dbReference type="InterPro" id="IPR045865">
    <property type="entry name" value="ACT-like_dom_sf"/>
</dbReference>
<dbReference type="PANTHER" id="PTHR21499:SF3">
    <property type="entry name" value="ASPARTOKINASE"/>
    <property type="match status" value="1"/>
</dbReference>
<keyword evidence="8 12" id="KW-0418">Kinase</keyword>
<dbReference type="InterPro" id="IPR041740">
    <property type="entry name" value="AKii-LysC-BS"/>
</dbReference>
<dbReference type="InterPro" id="IPR001341">
    <property type="entry name" value="Asp_kinase"/>
</dbReference>
<dbReference type="NCBIfam" id="NF005155">
    <property type="entry name" value="PRK06635.1-4"/>
    <property type="match status" value="1"/>
</dbReference>
<evidence type="ECO:0000256" key="2">
    <source>
        <dbReference type="ARBA" id="ARBA00004986"/>
    </source>
</evidence>
<evidence type="ECO:0000256" key="4">
    <source>
        <dbReference type="ARBA" id="ARBA00010122"/>
    </source>
</evidence>
<evidence type="ECO:0000256" key="7">
    <source>
        <dbReference type="ARBA" id="ARBA00022741"/>
    </source>
</evidence>
<keyword evidence="5 13" id="KW-0028">Amino-acid biosynthesis</keyword>
<comment type="pathway">
    <text evidence="1 13">Amino-acid biosynthesis; L-lysine biosynthesis via DAP pathway; (S)-tetrahydrodipicolinate from L-aspartate: step 1/4.</text>
</comment>
<evidence type="ECO:0000256" key="6">
    <source>
        <dbReference type="ARBA" id="ARBA00022679"/>
    </source>
</evidence>
<evidence type="ECO:0000256" key="11">
    <source>
        <dbReference type="ARBA" id="ARBA00047872"/>
    </source>
</evidence>
<dbReference type="InterPro" id="IPR005260">
    <property type="entry name" value="Asp_kin_monofn"/>
</dbReference>
<organism evidence="16 17">
    <name type="scientific">Eiseniibacteriota bacterium</name>
    <dbReference type="NCBI Taxonomy" id="2212470"/>
    <lineage>
        <taxon>Bacteria</taxon>
        <taxon>Candidatus Eiseniibacteriota</taxon>
    </lineage>
</organism>
<dbReference type="PIRSF" id="PIRSF000726">
    <property type="entry name" value="Asp_kin"/>
    <property type="match status" value="1"/>
</dbReference>
<comment type="similarity">
    <text evidence="4 12">Belongs to the aspartokinase family.</text>
</comment>
<keyword evidence="7" id="KW-0547">Nucleotide-binding</keyword>
<evidence type="ECO:0000256" key="1">
    <source>
        <dbReference type="ARBA" id="ARBA00004766"/>
    </source>
</evidence>
<dbReference type="CDD" id="cd04261">
    <property type="entry name" value="AAK_AKii-LysC-BS"/>
    <property type="match status" value="1"/>
</dbReference>
<evidence type="ECO:0000256" key="10">
    <source>
        <dbReference type="ARBA" id="ARBA00023154"/>
    </source>
</evidence>
<sequence>MNSNKLVVQKFGGSSLATPDKIRRVAELVTGEKKTGRDVIVVVSAMGNTTDQLVELARSISPSPPKRELDMLLTAGERISMALLSMAISRLGFQAISFTGSQSGIVTDTSHTMAKIMDVKAFRVRDELEKGRIVIVAGFQGVSPAKEVTTLGRGGSDTTCVALAAAFDAQECDIFTDVDGVYTANPRLVPEARKIPRISYEEMLELSFCGAEVLHWRSVDVARRFGVRVHVRSSEKKEAGTIVTGKDEIETADICGITQDMGLVELSFGGADPPAETAERALAALDKGEVIVKLMRVLPGQGESGQLSVMIPEEQRKQALTILAAEAGDMEVGVDDTLATVSIVGHGLCSKPGIARKVLASLSSARVTPLSITTSGITLTILMKRSEALDAVKKLHSDLM</sequence>
<reference evidence="16 17" key="1">
    <citation type="submission" date="2024-09" db="EMBL/GenBank/DDBJ databases">
        <authorList>
            <person name="D'Angelo T."/>
        </authorList>
    </citation>
    <scope>NUCLEOTIDE SEQUENCE [LARGE SCALE GENOMIC DNA]</scope>
    <source>
        <strain evidence="16">SAG AM-311-F02</strain>
    </source>
</reference>
<dbReference type="Pfam" id="PF00696">
    <property type="entry name" value="AA_kinase"/>
    <property type="match status" value="1"/>
</dbReference>
<dbReference type="SUPFAM" id="SSF53633">
    <property type="entry name" value="Carbamate kinase-like"/>
    <property type="match status" value="1"/>
</dbReference>
<protein>
    <recommendedName>
        <fullName evidence="12">Aspartokinase</fullName>
        <ecNumber evidence="12">2.7.2.4</ecNumber>
    </recommendedName>
</protein>
<keyword evidence="9" id="KW-0067">ATP-binding</keyword>
<proteinExistence type="inferred from homology"/>
<dbReference type="Pfam" id="PF22468">
    <property type="entry name" value="ACT_9"/>
    <property type="match status" value="1"/>
</dbReference>
<evidence type="ECO:0000259" key="15">
    <source>
        <dbReference type="Pfam" id="PF22468"/>
    </source>
</evidence>
<comment type="catalytic activity">
    <reaction evidence="11 12">
        <text>L-aspartate + ATP = 4-phospho-L-aspartate + ADP</text>
        <dbReference type="Rhea" id="RHEA:23776"/>
        <dbReference type="ChEBI" id="CHEBI:29991"/>
        <dbReference type="ChEBI" id="CHEBI:30616"/>
        <dbReference type="ChEBI" id="CHEBI:57535"/>
        <dbReference type="ChEBI" id="CHEBI:456216"/>
        <dbReference type="EC" id="2.7.2.4"/>
    </reaction>
</comment>
<dbReference type="PANTHER" id="PTHR21499">
    <property type="entry name" value="ASPARTATE KINASE"/>
    <property type="match status" value="1"/>
</dbReference>
<evidence type="ECO:0000256" key="9">
    <source>
        <dbReference type="ARBA" id="ARBA00022840"/>
    </source>
</evidence>
<keyword evidence="17" id="KW-1185">Reference proteome</keyword>
<name>A0ABV6YNU0_UNCEI</name>
<dbReference type="InterPro" id="IPR018042">
    <property type="entry name" value="Aspartate_kinase_CS"/>
</dbReference>
<dbReference type="GO" id="GO:0004072">
    <property type="term" value="F:aspartate kinase activity"/>
    <property type="evidence" value="ECO:0007669"/>
    <property type="project" value="UniProtKB-EC"/>
</dbReference>
<gene>
    <name evidence="16" type="ORF">ACFL2Z_02120</name>
</gene>